<sequence>MLLNGGGMGGGLHSDVGGNPELAPFQAQLQALNACIIEYGARRGVARHRWLGSSKYVSVSHCDGPSASSVSISVPEELQSRKVAFAMKRSSRSAAWKVLVDKEETSFPDLKQSLQQLAPLLVEKYPEELANAVQRRADSERAQQEYKDAERSRKEAAKNSYTE</sequence>
<dbReference type="PATRIC" id="fig|1297742.4.peg.2549"/>
<feature type="region of interest" description="Disordered" evidence="1">
    <location>
        <begin position="132"/>
        <end position="163"/>
    </location>
</feature>
<evidence type="ECO:0000256" key="1">
    <source>
        <dbReference type="SAM" id="MobiDB-lite"/>
    </source>
</evidence>
<feature type="compositionally biased region" description="Basic and acidic residues" evidence="1">
    <location>
        <begin position="135"/>
        <end position="157"/>
    </location>
</feature>
<accession>A0A0H4WQ26</accession>
<proteinExistence type="predicted"/>
<gene>
    <name evidence="2" type="ORF">A176_002523</name>
</gene>
<dbReference type="STRING" id="1297742.A176_002523"/>
<dbReference type="AlphaFoldDB" id="A0A0H4WQ26"/>
<evidence type="ECO:0000313" key="2">
    <source>
        <dbReference type="EMBL" id="AKQ65611.1"/>
    </source>
</evidence>
<dbReference type="EMBL" id="CP012109">
    <property type="protein sequence ID" value="AKQ65611.1"/>
    <property type="molecule type" value="Genomic_DNA"/>
</dbReference>
<dbReference type="KEGG" id="mym:A176_002523"/>
<name>A0A0H4WQ26_9BACT</name>
<keyword evidence="3" id="KW-1185">Reference proteome</keyword>
<organism evidence="2 3">
    <name type="scientific">Pseudomyxococcus hansupus</name>
    <dbReference type="NCBI Taxonomy" id="1297742"/>
    <lineage>
        <taxon>Bacteria</taxon>
        <taxon>Pseudomonadati</taxon>
        <taxon>Myxococcota</taxon>
        <taxon>Myxococcia</taxon>
        <taxon>Myxococcales</taxon>
        <taxon>Cystobacterineae</taxon>
        <taxon>Myxococcaceae</taxon>
        <taxon>Pseudomyxococcus</taxon>
    </lineage>
</organism>
<protein>
    <submittedName>
        <fullName evidence="2">Uncharacterized protein</fullName>
    </submittedName>
</protein>
<evidence type="ECO:0000313" key="3">
    <source>
        <dbReference type="Proteomes" id="UP000009026"/>
    </source>
</evidence>
<dbReference type="Proteomes" id="UP000009026">
    <property type="component" value="Chromosome"/>
</dbReference>
<reference evidence="2 3" key="1">
    <citation type="journal article" date="2016" name="PLoS ONE">
        <title>Complete Genome Sequence and Comparative Genomics of a Novel Myxobacterium Myxococcus hansupus.</title>
        <authorList>
            <person name="Sharma G."/>
            <person name="Narwani T."/>
            <person name="Subramanian S."/>
        </authorList>
    </citation>
    <scope>NUCLEOTIDE SEQUENCE [LARGE SCALE GENOMIC DNA]</scope>
    <source>
        <strain evidence="3">mixupus</strain>
    </source>
</reference>